<protein>
    <submittedName>
        <fullName evidence="2">Uncharacterized protein</fullName>
    </submittedName>
</protein>
<evidence type="ECO:0000256" key="1">
    <source>
        <dbReference type="SAM" id="MobiDB-lite"/>
    </source>
</evidence>
<reference evidence="2 3" key="1">
    <citation type="submission" date="2017-02" db="EMBL/GenBank/DDBJ databases">
        <title>Complete genome sequences of Mycobacterium kansasii strains isolated from rhesus macaques.</title>
        <authorList>
            <person name="Panda A."/>
            <person name="Nagaraj S."/>
            <person name="Zhao X."/>
            <person name="Tettelin H."/>
            <person name="Detolla L.J."/>
        </authorList>
    </citation>
    <scope>NUCLEOTIDE SEQUENCE [LARGE SCALE GENOMIC DNA]</scope>
    <source>
        <strain evidence="2 3">11-3813</strain>
    </source>
</reference>
<feature type="compositionally biased region" description="Low complexity" evidence="1">
    <location>
        <begin position="62"/>
        <end position="79"/>
    </location>
</feature>
<name>A0A1V3XJF3_MYCKA</name>
<evidence type="ECO:0000313" key="2">
    <source>
        <dbReference type="EMBL" id="OOK79228.1"/>
    </source>
</evidence>
<feature type="compositionally biased region" description="Polar residues" evidence="1">
    <location>
        <begin position="25"/>
        <end position="37"/>
    </location>
</feature>
<comment type="caution">
    <text evidence="2">The sequence shown here is derived from an EMBL/GenBank/DDBJ whole genome shotgun (WGS) entry which is preliminary data.</text>
</comment>
<dbReference type="Proteomes" id="UP000189229">
    <property type="component" value="Unassembled WGS sequence"/>
</dbReference>
<gene>
    <name evidence="2" type="ORF">BZL30_2815</name>
</gene>
<evidence type="ECO:0000313" key="3">
    <source>
        <dbReference type="Proteomes" id="UP000189229"/>
    </source>
</evidence>
<dbReference type="AlphaFoldDB" id="A0A1V3XJF3"/>
<feature type="region of interest" description="Disordered" evidence="1">
    <location>
        <begin position="62"/>
        <end position="84"/>
    </location>
</feature>
<proteinExistence type="predicted"/>
<organism evidence="2 3">
    <name type="scientific">Mycobacterium kansasii</name>
    <dbReference type="NCBI Taxonomy" id="1768"/>
    <lineage>
        <taxon>Bacteria</taxon>
        <taxon>Bacillati</taxon>
        <taxon>Actinomycetota</taxon>
        <taxon>Actinomycetes</taxon>
        <taxon>Mycobacteriales</taxon>
        <taxon>Mycobacteriaceae</taxon>
        <taxon>Mycobacterium</taxon>
    </lineage>
</organism>
<accession>A0A1V3XJF3</accession>
<dbReference type="EMBL" id="MVBM01000002">
    <property type="protein sequence ID" value="OOK79228.1"/>
    <property type="molecule type" value="Genomic_DNA"/>
</dbReference>
<feature type="region of interest" description="Disordered" evidence="1">
    <location>
        <begin position="25"/>
        <end position="47"/>
    </location>
</feature>
<sequence>MTVAVRGMSRNKAISPTIMPGSACSTITAPSSPTWMTSALPDEMSRNDTACSPCRIRTWPAAARSGASRAASGSRSSAGHPAKMSIPASSAVLAPVNSAIPSNPPQRQARLAVRSAPGYGVGCRCSNTARRRLA</sequence>